<proteinExistence type="predicted"/>
<dbReference type="AlphaFoldDB" id="A0A6J4IUA3"/>
<reference evidence="2" key="1">
    <citation type="submission" date="2020-02" db="EMBL/GenBank/DDBJ databases">
        <authorList>
            <person name="Meier V. D."/>
        </authorList>
    </citation>
    <scope>NUCLEOTIDE SEQUENCE</scope>
    <source>
        <strain evidence="2">AVDCRST_MAG54</strain>
    </source>
</reference>
<dbReference type="EMBL" id="CADCTH010000313">
    <property type="protein sequence ID" value="CAA9260192.1"/>
    <property type="molecule type" value="Genomic_DNA"/>
</dbReference>
<feature type="compositionally biased region" description="Basic and acidic residues" evidence="1">
    <location>
        <begin position="1"/>
        <end position="27"/>
    </location>
</feature>
<feature type="non-terminal residue" evidence="2">
    <location>
        <position position="1"/>
    </location>
</feature>
<accession>A0A6J4IUA3</accession>
<protein>
    <submittedName>
        <fullName evidence="2">Uncharacterized protein</fullName>
    </submittedName>
</protein>
<feature type="region of interest" description="Disordered" evidence="1">
    <location>
        <begin position="1"/>
        <end position="48"/>
    </location>
</feature>
<name>A0A6J4IUA3_9PSEU</name>
<feature type="non-terminal residue" evidence="2">
    <location>
        <position position="48"/>
    </location>
</feature>
<organism evidence="2">
    <name type="scientific">uncultured Actinomycetospora sp</name>
    <dbReference type="NCBI Taxonomy" id="1135996"/>
    <lineage>
        <taxon>Bacteria</taxon>
        <taxon>Bacillati</taxon>
        <taxon>Actinomycetota</taxon>
        <taxon>Actinomycetes</taxon>
        <taxon>Pseudonocardiales</taxon>
        <taxon>Pseudonocardiaceae</taxon>
        <taxon>Actinomycetospora</taxon>
        <taxon>environmental samples</taxon>
    </lineage>
</organism>
<sequence length="48" mass="5518">APPGRHADRRPLGHGHDHERLRAREPRCAAPGPRRAERRTRPREPRGV</sequence>
<evidence type="ECO:0000256" key="1">
    <source>
        <dbReference type="SAM" id="MobiDB-lite"/>
    </source>
</evidence>
<evidence type="ECO:0000313" key="2">
    <source>
        <dbReference type="EMBL" id="CAA9260192.1"/>
    </source>
</evidence>
<gene>
    <name evidence="2" type="ORF">AVDCRST_MAG54-2442</name>
</gene>